<dbReference type="Proteomes" id="UP001211065">
    <property type="component" value="Unassembled WGS sequence"/>
</dbReference>
<evidence type="ECO:0000313" key="2">
    <source>
        <dbReference type="Proteomes" id="UP001211065"/>
    </source>
</evidence>
<dbReference type="AlphaFoldDB" id="A0AAD5XXH1"/>
<proteinExistence type="predicted"/>
<name>A0AAD5XXH1_9FUNG</name>
<evidence type="ECO:0000313" key="1">
    <source>
        <dbReference type="EMBL" id="KAJ3224075.1"/>
    </source>
</evidence>
<gene>
    <name evidence="1" type="ORF">HK099_000287</name>
</gene>
<sequence>MDHTLGPDKTGIKCYCSVGGPSNPDNEVDYELCDRPCTGNDEQICGGEDTYSLYREGSGGRLSCAGMYEEYIKRIAVKKYLKHHVWIETLKGCGKRYDIEFDFPTIEDNDEL</sequence>
<dbReference type="EMBL" id="JADGJW010000106">
    <property type="protein sequence ID" value="KAJ3224075.1"/>
    <property type="molecule type" value="Genomic_DNA"/>
</dbReference>
<keyword evidence="2" id="KW-1185">Reference proteome</keyword>
<comment type="caution">
    <text evidence="1">The sequence shown here is derived from an EMBL/GenBank/DDBJ whole genome shotgun (WGS) entry which is preliminary data.</text>
</comment>
<accession>A0AAD5XXH1</accession>
<organism evidence="1 2">
    <name type="scientific">Clydaea vesicula</name>
    <dbReference type="NCBI Taxonomy" id="447962"/>
    <lineage>
        <taxon>Eukaryota</taxon>
        <taxon>Fungi</taxon>
        <taxon>Fungi incertae sedis</taxon>
        <taxon>Chytridiomycota</taxon>
        <taxon>Chytridiomycota incertae sedis</taxon>
        <taxon>Chytridiomycetes</taxon>
        <taxon>Lobulomycetales</taxon>
        <taxon>Lobulomycetaceae</taxon>
        <taxon>Clydaea</taxon>
    </lineage>
</organism>
<evidence type="ECO:0008006" key="3">
    <source>
        <dbReference type="Google" id="ProtNLM"/>
    </source>
</evidence>
<reference evidence="1" key="1">
    <citation type="submission" date="2020-05" db="EMBL/GenBank/DDBJ databases">
        <title>Phylogenomic resolution of chytrid fungi.</title>
        <authorList>
            <person name="Stajich J.E."/>
            <person name="Amses K."/>
            <person name="Simmons R."/>
            <person name="Seto K."/>
            <person name="Myers J."/>
            <person name="Bonds A."/>
            <person name="Quandt C.A."/>
            <person name="Barry K."/>
            <person name="Liu P."/>
            <person name="Grigoriev I."/>
            <person name="Longcore J.E."/>
            <person name="James T.Y."/>
        </authorList>
    </citation>
    <scope>NUCLEOTIDE SEQUENCE</scope>
    <source>
        <strain evidence="1">JEL0476</strain>
    </source>
</reference>
<protein>
    <recommendedName>
        <fullName evidence="3">WSC domain-containing protein</fullName>
    </recommendedName>
</protein>